<protein>
    <recommendedName>
        <fullName evidence="9">ER membrane protein complex subunit 7 beta-sandwich domain-containing protein</fullName>
    </recommendedName>
</protein>
<feature type="compositionally biased region" description="Basic and acidic residues" evidence="7">
    <location>
        <begin position="257"/>
        <end position="267"/>
    </location>
</feature>
<keyword evidence="6 8" id="KW-0472">Membrane</keyword>
<evidence type="ECO:0000256" key="4">
    <source>
        <dbReference type="ARBA" id="ARBA00022729"/>
    </source>
</evidence>
<evidence type="ECO:0000256" key="1">
    <source>
        <dbReference type="ARBA" id="ARBA00004167"/>
    </source>
</evidence>
<dbReference type="EMBL" id="CAJNOH010000040">
    <property type="protein sequence ID" value="CAF0797601.1"/>
    <property type="molecule type" value="Genomic_DNA"/>
</dbReference>
<evidence type="ECO:0000256" key="2">
    <source>
        <dbReference type="ARBA" id="ARBA00008880"/>
    </source>
</evidence>
<dbReference type="PANTHER" id="PTHR13605">
    <property type="entry name" value="ER MEMBRANE PROTEIN COMPLEX SUBUNIT 7"/>
    <property type="match status" value="1"/>
</dbReference>
<evidence type="ECO:0000256" key="7">
    <source>
        <dbReference type="SAM" id="MobiDB-lite"/>
    </source>
</evidence>
<comment type="similarity">
    <text evidence="2">Belongs to the EMC7 family.</text>
</comment>
<proteinExistence type="inferred from homology"/>
<keyword evidence="3 8" id="KW-0812">Transmembrane</keyword>
<feature type="transmembrane region" description="Helical" evidence="8">
    <location>
        <begin position="170"/>
        <end position="189"/>
    </location>
</feature>
<evidence type="ECO:0000256" key="5">
    <source>
        <dbReference type="ARBA" id="ARBA00022989"/>
    </source>
</evidence>
<keyword evidence="12" id="KW-1185">Reference proteome</keyword>
<feature type="compositionally biased region" description="Low complexity" evidence="7">
    <location>
        <begin position="235"/>
        <end position="254"/>
    </location>
</feature>
<accession>A0A813PSR0</accession>
<organism evidence="10 12">
    <name type="scientific">Rotaria sordida</name>
    <dbReference type="NCBI Taxonomy" id="392033"/>
    <lineage>
        <taxon>Eukaryota</taxon>
        <taxon>Metazoa</taxon>
        <taxon>Spiralia</taxon>
        <taxon>Gnathifera</taxon>
        <taxon>Rotifera</taxon>
        <taxon>Eurotatoria</taxon>
        <taxon>Bdelloidea</taxon>
        <taxon>Philodinida</taxon>
        <taxon>Philodinidae</taxon>
        <taxon>Rotaria</taxon>
    </lineage>
</organism>
<evidence type="ECO:0000256" key="8">
    <source>
        <dbReference type="SAM" id="Phobius"/>
    </source>
</evidence>
<reference evidence="10" key="1">
    <citation type="submission" date="2021-02" db="EMBL/GenBank/DDBJ databases">
        <authorList>
            <person name="Nowell W R."/>
        </authorList>
    </citation>
    <scope>NUCLEOTIDE SEQUENCE</scope>
</reference>
<dbReference type="AlphaFoldDB" id="A0A813PSR0"/>
<feature type="region of interest" description="Disordered" evidence="7">
    <location>
        <begin position="225"/>
        <end position="267"/>
    </location>
</feature>
<comment type="caution">
    <text evidence="10">The sequence shown here is derived from an EMBL/GenBank/DDBJ whole genome shotgun (WGS) entry which is preliminary data.</text>
</comment>
<evidence type="ECO:0000256" key="6">
    <source>
        <dbReference type="ARBA" id="ARBA00023136"/>
    </source>
</evidence>
<dbReference type="PANTHER" id="PTHR13605:SF4">
    <property type="entry name" value="ER MEMBRANE PROTEIN COMPLEX SUBUNIT 7"/>
    <property type="match status" value="1"/>
</dbReference>
<dbReference type="GO" id="GO:0072546">
    <property type="term" value="C:EMC complex"/>
    <property type="evidence" value="ECO:0007669"/>
    <property type="project" value="TreeGrafter"/>
</dbReference>
<dbReference type="InterPro" id="IPR039163">
    <property type="entry name" value="EMC7"/>
</dbReference>
<evidence type="ECO:0000259" key="9">
    <source>
        <dbReference type="Pfam" id="PF09430"/>
    </source>
</evidence>
<evidence type="ECO:0000313" key="10">
    <source>
        <dbReference type="EMBL" id="CAF0755328.1"/>
    </source>
</evidence>
<gene>
    <name evidence="10" type="ORF">JXQ802_LOCUS1907</name>
    <name evidence="11" type="ORF">PYM288_LOCUS4446</name>
</gene>
<name>A0A813PSR0_9BILA</name>
<sequence length="267" mass="29628">MPESVARKRLTTIAKNVSTCSTQATLYAACVINHSDLKKDSCLKEFLALKDCVQKAALKNGKIIVPPGDNALENTRILIDEGAYIGIPQVDGTFVISGIPSGSYIVSVVSPLHVFEPVRVDINAKGKIRARKVNFIQPGEVVAMKYPLNFETHGIPNYFQKREVYRLTDVIMNPMFLTLLIPLALLLILPKLASQDPEMQRDLQQASNFLQPNINTPDLGDMFANFFGGPKKQKPTQQQQNQNNGANNGLLTGQQKRKNEGINKRRN</sequence>
<evidence type="ECO:0000313" key="11">
    <source>
        <dbReference type="EMBL" id="CAF0797601.1"/>
    </source>
</evidence>
<keyword evidence="5 8" id="KW-1133">Transmembrane helix</keyword>
<keyword evidence="4" id="KW-0732">Signal</keyword>
<dbReference type="Proteomes" id="UP000663854">
    <property type="component" value="Unassembled WGS sequence"/>
</dbReference>
<evidence type="ECO:0000313" key="12">
    <source>
        <dbReference type="Proteomes" id="UP000663870"/>
    </source>
</evidence>
<comment type="subcellular location">
    <subcellularLocation>
        <location evidence="1">Membrane</location>
        <topology evidence="1">Single-pass membrane protein</topology>
    </subcellularLocation>
</comment>
<dbReference type="Proteomes" id="UP000663870">
    <property type="component" value="Unassembled WGS sequence"/>
</dbReference>
<feature type="domain" description="ER membrane protein complex subunit 7 beta-sandwich" evidence="9">
    <location>
        <begin position="70"/>
        <end position="177"/>
    </location>
</feature>
<dbReference type="Pfam" id="PF09430">
    <property type="entry name" value="EMC7_beta-sandw"/>
    <property type="match status" value="1"/>
</dbReference>
<dbReference type="InterPro" id="IPR019008">
    <property type="entry name" value="Beta_sandwich_EMC7"/>
</dbReference>
<dbReference type="EMBL" id="CAJNOL010000022">
    <property type="protein sequence ID" value="CAF0755328.1"/>
    <property type="molecule type" value="Genomic_DNA"/>
</dbReference>
<evidence type="ECO:0000256" key="3">
    <source>
        <dbReference type="ARBA" id="ARBA00022692"/>
    </source>
</evidence>